<dbReference type="AlphaFoldDB" id="A0A1X1YAH1"/>
<keyword evidence="2" id="KW-1185">Reference proteome</keyword>
<proteinExistence type="predicted"/>
<comment type="caution">
    <text evidence="1">The sequence shown here is derived from an EMBL/GenBank/DDBJ whole genome shotgun (WGS) entry which is preliminary data.</text>
</comment>
<dbReference type="OrthoDB" id="9868075at2"/>
<gene>
    <name evidence="1" type="ORF">AWC16_20355</name>
</gene>
<accession>A0A1X1YAH1</accession>
<dbReference type="EMBL" id="LQPG01000039">
    <property type="protein sequence ID" value="ORW08088.1"/>
    <property type="molecule type" value="Genomic_DNA"/>
</dbReference>
<sequence>MYLETEPATYFFTDEQALSDACWNWLSEAFEHVDEDLIVLVADVDEEMVHVDLRIGFEAVVFEAVPPSAITRAYDLDTGEPVVPVGGPTQ</sequence>
<protein>
    <submittedName>
        <fullName evidence="1">Uncharacterized protein</fullName>
    </submittedName>
</protein>
<name>A0A1X1YAH1_9MYCO</name>
<dbReference type="STRING" id="1108812.AWC16_20355"/>
<organism evidence="1 2">
    <name type="scientific">Mycolicibacter longobardus</name>
    <dbReference type="NCBI Taxonomy" id="1108812"/>
    <lineage>
        <taxon>Bacteria</taxon>
        <taxon>Bacillati</taxon>
        <taxon>Actinomycetota</taxon>
        <taxon>Actinomycetes</taxon>
        <taxon>Mycobacteriales</taxon>
        <taxon>Mycobacteriaceae</taxon>
        <taxon>Mycolicibacter</taxon>
    </lineage>
</organism>
<dbReference type="RefSeq" id="WP_085266369.1">
    <property type="nucleotide sequence ID" value="NZ_LQPG01000039.1"/>
</dbReference>
<evidence type="ECO:0000313" key="2">
    <source>
        <dbReference type="Proteomes" id="UP000193866"/>
    </source>
</evidence>
<dbReference type="Proteomes" id="UP000193866">
    <property type="component" value="Unassembled WGS sequence"/>
</dbReference>
<evidence type="ECO:0000313" key="1">
    <source>
        <dbReference type="EMBL" id="ORW08088.1"/>
    </source>
</evidence>
<reference evidence="1 2" key="1">
    <citation type="submission" date="2016-01" db="EMBL/GenBank/DDBJ databases">
        <title>The new phylogeny of the genus Mycobacterium.</title>
        <authorList>
            <person name="Tarcisio F."/>
            <person name="Conor M."/>
            <person name="Antonella G."/>
            <person name="Elisabetta G."/>
            <person name="Giulia F.S."/>
            <person name="Sara T."/>
            <person name="Anna F."/>
            <person name="Clotilde B."/>
            <person name="Roberto B."/>
            <person name="Veronica D.S."/>
            <person name="Fabio R."/>
            <person name="Monica P."/>
            <person name="Olivier J."/>
            <person name="Enrico T."/>
            <person name="Nicola S."/>
        </authorList>
    </citation>
    <scope>NUCLEOTIDE SEQUENCE [LARGE SCALE GENOMIC DNA]</scope>
    <source>
        <strain evidence="1 2">DSM 45394</strain>
    </source>
</reference>